<accession>A0A645EG00</accession>
<sequence>MAGHDGITIINPDKEPENGIISNYAYFPIIIDESITQYTRDDLFEELQNHNIFTRKYFYPLITDFECYQDRFSAYELPVAHYVADHVLTLPMYADLADDDVRRICEVITNFGNEDRR</sequence>
<reference evidence="2" key="1">
    <citation type="submission" date="2019-08" db="EMBL/GenBank/DDBJ databases">
        <authorList>
            <person name="Kucharzyk K."/>
            <person name="Murdoch R.W."/>
            <person name="Higgins S."/>
            <person name="Loffler F."/>
        </authorList>
    </citation>
    <scope>NUCLEOTIDE SEQUENCE</scope>
</reference>
<gene>
    <name evidence="2" type="primary">vioA_12</name>
    <name evidence="2" type="ORF">SDC9_147243</name>
</gene>
<dbReference type="InterPro" id="IPR015422">
    <property type="entry name" value="PyrdxlP-dep_Trfase_small"/>
</dbReference>
<keyword evidence="1" id="KW-0663">Pyridoxal phosphate</keyword>
<proteinExistence type="predicted"/>
<dbReference type="Gene3D" id="3.90.1150.10">
    <property type="entry name" value="Aspartate Aminotransferase, domain 1"/>
    <property type="match status" value="1"/>
</dbReference>
<evidence type="ECO:0000256" key="1">
    <source>
        <dbReference type="ARBA" id="ARBA00022898"/>
    </source>
</evidence>
<dbReference type="SUPFAM" id="SSF53383">
    <property type="entry name" value="PLP-dependent transferases"/>
    <property type="match status" value="1"/>
</dbReference>
<dbReference type="GO" id="GO:0019179">
    <property type="term" value="F:dTDP-4-amino-4,6-dideoxy-D-glucose transaminase activity"/>
    <property type="evidence" value="ECO:0007669"/>
    <property type="project" value="UniProtKB-EC"/>
</dbReference>
<dbReference type="Pfam" id="PF01041">
    <property type="entry name" value="DegT_DnrJ_EryC1"/>
    <property type="match status" value="1"/>
</dbReference>
<dbReference type="EMBL" id="VSSQ01046098">
    <property type="protein sequence ID" value="MPN00049.1"/>
    <property type="molecule type" value="Genomic_DNA"/>
</dbReference>
<dbReference type="GO" id="GO:0000271">
    <property type="term" value="P:polysaccharide biosynthetic process"/>
    <property type="evidence" value="ECO:0007669"/>
    <property type="project" value="TreeGrafter"/>
</dbReference>
<organism evidence="2">
    <name type="scientific">bioreactor metagenome</name>
    <dbReference type="NCBI Taxonomy" id="1076179"/>
    <lineage>
        <taxon>unclassified sequences</taxon>
        <taxon>metagenomes</taxon>
        <taxon>ecological metagenomes</taxon>
    </lineage>
</organism>
<keyword evidence="2" id="KW-0808">Transferase</keyword>
<dbReference type="AlphaFoldDB" id="A0A645EG00"/>
<keyword evidence="2" id="KW-0032">Aminotransferase</keyword>
<evidence type="ECO:0000313" key="2">
    <source>
        <dbReference type="EMBL" id="MPN00049.1"/>
    </source>
</evidence>
<protein>
    <submittedName>
        <fullName evidence="2">dTDP-4-amino-4,6-dideoxy-D-glucose transaminase</fullName>
        <ecNumber evidence="2">2.6.1.33</ecNumber>
    </submittedName>
</protein>
<dbReference type="GO" id="GO:0030170">
    <property type="term" value="F:pyridoxal phosphate binding"/>
    <property type="evidence" value="ECO:0007669"/>
    <property type="project" value="TreeGrafter"/>
</dbReference>
<comment type="caution">
    <text evidence="2">The sequence shown here is derived from an EMBL/GenBank/DDBJ whole genome shotgun (WGS) entry which is preliminary data.</text>
</comment>
<name>A0A645EG00_9ZZZZ</name>
<dbReference type="PANTHER" id="PTHR30244:SF9">
    <property type="entry name" value="PROTEIN RV3402C"/>
    <property type="match status" value="1"/>
</dbReference>
<dbReference type="InterPro" id="IPR000653">
    <property type="entry name" value="DegT/StrS_aminotransferase"/>
</dbReference>
<dbReference type="PANTHER" id="PTHR30244">
    <property type="entry name" value="TRANSAMINASE"/>
    <property type="match status" value="1"/>
</dbReference>
<dbReference type="InterPro" id="IPR015424">
    <property type="entry name" value="PyrdxlP-dep_Trfase"/>
</dbReference>
<dbReference type="EC" id="2.6.1.33" evidence="2"/>